<reference evidence="2 3" key="1">
    <citation type="journal article" date="2015" name="Int. J. Syst. Evol. Microbiol.">
        <title>Micromonospora costi sp. nov., isolated from a leaf of Costus speciosus.</title>
        <authorList>
            <person name="Thawai C."/>
        </authorList>
    </citation>
    <scope>NUCLEOTIDE SEQUENCE [LARGE SCALE GENOMIC DNA]</scope>
    <source>
        <strain evidence="2 3">CS1-12</strain>
    </source>
</reference>
<keyword evidence="3" id="KW-1185">Reference proteome</keyword>
<feature type="region of interest" description="Disordered" evidence="1">
    <location>
        <begin position="75"/>
        <end position="116"/>
    </location>
</feature>
<accession>A0A3A9ZU31</accession>
<dbReference type="Proteomes" id="UP000279968">
    <property type="component" value="Unassembled WGS sequence"/>
</dbReference>
<dbReference type="InterPro" id="IPR010310">
    <property type="entry name" value="T7SS_ESAT-6-like"/>
</dbReference>
<comment type="caution">
    <text evidence="2">The sequence shown here is derived from an EMBL/GenBank/DDBJ whole genome shotgun (WGS) entry which is preliminary data.</text>
</comment>
<dbReference type="EMBL" id="RBAN01000007">
    <property type="protein sequence ID" value="RKN51611.1"/>
    <property type="molecule type" value="Genomic_DNA"/>
</dbReference>
<evidence type="ECO:0000313" key="3">
    <source>
        <dbReference type="Proteomes" id="UP000279968"/>
    </source>
</evidence>
<name>A0A3A9ZU31_9ACTN</name>
<feature type="region of interest" description="Disordered" evidence="1">
    <location>
        <begin position="1"/>
        <end position="43"/>
    </location>
</feature>
<evidence type="ECO:0000313" key="2">
    <source>
        <dbReference type="EMBL" id="RKN51611.1"/>
    </source>
</evidence>
<feature type="compositionally biased region" description="Basic residues" evidence="1">
    <location>
        <begin position="1"/>
        <end position="12"/>
    </location>
</feature>
<evidence type="ECO:0000256" key="1">
    <source>
        <dbReference type="SAM" id="MobiDB-lite"/>
    </source>
</evidence>
<dbReference type="Pfam" id="PF06013">
    <property type="entry name" value="WXG100"/>
    <property type="match status" value="1"/>
</dbReference>
<organism evidence="2 3">
    <name type="scientific">Micromonospora costi</name>
    <dbReference type="NCBI Taxonomy" id="1530042"/>
    <lineage>
        <taxon>Bacteria</taxon>
        <taxon>Bacillati</taxon>
        <taxon>Actinomycetota</taxon>
        <taxon>Actinomycetes</taxon>
        <taxon>Micromonosporales</taxon>
        <taxon>Micromonosporaceae</taxon>
        <taxon>Micromonospora</taxon>
    </lineage>
</organism>
<proteinExistence type="predicted"/>
<dbReference type="AlphaFoldDB" id="A0A3A9ZU31"/>
<dbReference type="Gene3D" id="1.10.287.1060">
    <property type="entry name" value="ESAT-6-like"/>
    <property type="match status" value="1"/>
</dbReference>
<protein>
    <submittedName>
        <fullName evidence="2">WXG100 family type VII secretion target</fullName>
    </submittedName>
</protein>
<feature type="compositionally biased region" description="Basic and acidic residues" evidence="1">
    <location>
        <begin position="99"/>
        <end position="112"/>
    </location>
</feature>
<gene>
    <name evidence="2" type="ORF">D7193_29990</name>
</gene>
<sequence length="215" mass="23343">MAARRRGGRGRAGRLVAARGQSRQAGQCDRGTRDPAPRQHRCSSWSVGTVPFARSGTHTRPAGNRFTRLAAARRHRATKSAEPFRGGIRVGGGNGGRRSTKDLLTSRKDPETRGSGNVATYHIVSEDIQESASWLKQNMQTLLDGMTQAKSKIDTLIQGGYNTPGAQQQFGPYFEEYKGSVDQTLHGMEGISQYLTQVSDAFSDTDTQTASSLGR</sequence>